<reference evidence="1 2" key="1">
    <citation type="journal article" date="2024" name="Ann. Entomol. Soc. Am.">
        <title>Genomic analyses of the southern and eastern yellowjacket wasps (Hymenoptera: Vespidae) reveal evolutionary signatures of social life.</title>
        <authorList>
            <person name="Catto M.A."/>
            <person name="Caine P.B."/>
            <person name="Orr S.E."/>
            <person name="Hunt B.G."/>
            <person name="Goodisman M.A.D."/>
        </authorList>
    </citation>
    <scope>NUCLEOTIDE SEQUENCE [LARGE SCALE GENOMIC DNA]</scope>
    <source>
        <strain evidence="1">233</strain>
        <tissue evidence="1">Head and thorax</tissue>
    </source>
</reference>
<keyword evidence="2" id="KW-1185">Reference proteome</keyword>
<dbReference type="AlphaFoldDB" id="A0ABD2C208"/>
<dbReference type="Proteomes" id="UP001607302">
    <property type="component" value="Unassembled WGS sequence"/>
</dbReference>
<proteinExistence type="predicted"/>
<dbReference type="EMBL" id="JAUDFV010000025">
    <property type="protein sequence ID" value="KAL2739078.1"/>
    <property type="molecule type" value="Genomic_DNA"/>
</dbReference>
<organism evidence="1 2">
    <name type="scientific">Vespula squamosa</name>
    <name type="common">Southern yellow jacket</name>
    <name type="synonym">Wasp</name>
    <dbReference type="NCBI Taxonomy" id="30214"/>
    <lineage>
        <taxon>Eukaryota</taxon>
        <taxon>Metazoa</taxon>
        <taxon>Ecdysozoa</taxon>
        <taxon>Arthropoda</taxon>
        <taxon>Hexapoda</taxon>
        <taxon>Insecta</taxon>
        <taxon>Pterygota</taxon>
        <taxon>Neoptera</taxon>
        <taxon>Endopterygota</taxon>
        <taxon>Hymenoptera</taxon>
        <taxon>Apocrita</taxon>
        <taxon>Aculeata</taxon>
        <taxon>Vespoidea</taxon>
        <taxon>Vespidae</taxon>
        <taxon>Vespinae</taxon>
        <taxon>Vespula</taxon>
    </lineage>
</organism>
<gene>
    <name evidence="1" type="ORF">V1478_001644</name>
</gene>
<evidence type="ECO:0000313" key="2">
    <source>
        <dbReference type="Proteomes" id="UP001607302"/>
    </source>
</evidence>
<accession>A0ABD2C208</accession>
<comment type="caution">
    <text evidence="1">The sequence shown here is derived from an EMBL/GenBank/DDBJ whole genome shotgun (WGS) entry which is preliminary data.</text>
</comment>
<name>A0ABD2C208_VESSQ</name>
<evidence type="ECO:0000313" key="1">
    <source>
        <dbReference type="EMBL" id="KAL2739078.1"/>
    </source>
</evidence>
<protein>
    <submittedName>
        <fullName evidence="1">Uncharacterized protein</fullName>
    </submittedName>
</protein>
<sequence>MRYQWMSHIATSSIFFTEDMIYKNRINVCEAISTCESLLNRNEIEGFLKQPIMNNNLQKIHGRRKENQPLSPGQTLDSNLLSITGNNLILH</sequence>